<protein>
    <submittedName>
        <fullName evidence="1">Uncharacterized protein</fullName>
    </submittedName>
</protein>
<reference evidence="1" key="1">
    <citation type="journal article" date="2020" name="Nature">
        <title>Giant virus diversity and host interactions through global metagenomics.</title>
        <authorList>
            <person name="Schulz F."/>
            <person name="Roux S."/>
            <person name="Paez-Espino D."/>
            <person name="Jungbluth S."/>
            <person name="Walsh D.A."/>
            <person name="Denef V.J."/>
            <person name="McMahon K.D."/>
            <person name="Konstantinidis K.T."/>
            <person name="Eloe-Fadrosh E.A."/>
            <person name="Kyrpides N.C."/>
            <person name="Woyke T."/>
        </authorList>
    </citation>
    <scope>NUCLEOTIDE SEQUENCE</scope>
    <source>
        <strain evidence="1">GVMAG-M-3300023179-82</strain>
    </source>
</reference>
<organism evidence="1">
    <name type="scientific">viral metagenome</name>
    <dbReference type="NCBI Taxonomy" id="1070528"/>
    <lineage>
        <taxon>unclassified sequences</taxon>
        <taxon>metagenomes</taxon>
        <taxon>organismal metagenomes</taxon>
    </lineage>
</organism>
<dbReference type="AlphaFoldDB" id="A0A6C0H8L1"/>
<dbReference type="EMBL" id="MN739908">
    <property type="protein sequence ID" value="QHT76931.1"/>
    <property type="molecule type" value="Genomic_DNA"/>
</dbReference>
<evidence type="ECO:0000313" key="1">
    <source>
        <dbReference type="EMBL" id="QHT76931.1"/>
    </source>
</evidence>
<name>A0A6C0H8L1_9ZZZZ</name>
<accession>A0A6C0H8L1</accession>
<sequence length="29" mass="3640">MIINIYIIKTNNLNNRNFNYYLVIFYKVK</sequence>
<proteinExistence type="predicted"/>